<dbReference type="PIRSF" id="PIRSF037031">
    <property type="entry name" value="Redox_disulphide_2"/>
    <property type="match status" value="1"/>
</dbReference>
<accession>A0A1G8YHN2</accession>
<feature type="active site" description="Nucleophile" evidence="1">
    <location>
        <position position="13"/>
    </location>
</feature>
<dbReference type="EMBL" id="FNFP01000001">
    <property type="protein sequence ID" value="SDK02372.1"/>
    <property type="molecule type" value="Genomic_DNA"/>
</dbReference>
<dbReference type="OrthoDB" id="9800630at2"/>
<dbReference type="Pfam" id="PF13192">
    <property type="entry name" value="Thioredoxin_3"/>
    <property type="match status" value="1"/>
</dbReference>
<feature type="domain" description="Thioredoxin-like fold" evidence="3">
    <location>
        <begin position="1"/>
        <end position="76"/>
    </location>
</feature>
<keyword evidence="2" id="KW-1015">Disulfide bond</keyword>
<evidence type="ECO:0000313" key="5">
    <source>
        <dbReference type="Proteomes" id="UP000198718"/>
    </source>
</evidence>
<evidence type="ECO:0000256" key="1">
    <source>
        <dbReference type="PIRSR" id="PIRSR037031-50"/>
    </source>
</evidence>
<feature type="active site" description="Nucleophile" evidence="1">
    <location>
        <position position="10"/>
    </location>
</feature>
<name>A0A1G8YHN2_9FIRM</name>
<evidence type="ECO:0000259" key="3">
    <source>
        <dbReference type="Pfam" id="PF13192"/>
    </source>
</evidence>
<dbReference type="PANTHER" id="PTHR36450">
    <property type="entry name" value="THIOREDOXIN"/>
    <property type="match status" value="1"/>
</dbReference>
<dbReference type="InterPro" id="IPR012336">
    <property type="entry name" value="Thioredoxin-like_fold"/>
</dbReference>
<evidence type="ECO:0000313" key="4">
    <source>
        <dbReference type="EMBL" id="SDK02372.1"/>
    </source>
</evidence>
<dbReference type="RefSeq" id="WP_090549928.1">
    <property type="nucleotide sequence ID" value="NZ_FNFP01000001.1"/>
</dbReference>
<dbReference type="Proteomes" id="UP000198718">
    <property type="component" value="Unassembled WGS sequence"/>
</dbReference>
<feature type="disulfide bond" description="Redox-active" evidence="2">
    <location>
        <begin position="10"/>
        <end position="13"/>
    </location>
</feature>
<dbReference type="SUPFAM" id="SSF52833">
    <property type="entry name" value="Thioredoxin-like"/>
    <property type="match status" value="1"/>
</dbReference>
<sequence>MIVKVLGSGCKNCNILEENVKEALKQLDFEATVEKVTDFKSIAEHGVMKTPGLVVDGTVVSTGKVLKVEEIKKLLKS</sequence>
<dbReference type="InterPro" id="IPR005243">
    <property type="entry name" value="THIRX-like_proc"/>
</dbReference>
<dbReference type="STRING" id="393762.SAMN05660472_00547"/>
<keyword evidence="2" id="KW-0676">Redox-active center</keyword>
<dbReference type="InterPro" id="IPR036249">
    <property type="entry name" value="Thioredoxin-like_sf"/>
</dbReference>
<keyword evidence="5" id="KW-1185">Reference proteome</keyword>
<proteinExistence type="predicted"/>
<dbReference type="PANTHER" id="PTHR36450:SF1">
    <property type="entry name" value="THIOREDOXIN"/>
    <property type="match status" value="1"/>
</dbReference>
<dbReference type="NCBIfam" id="TIGR00412">
    <property type="entry name" value="redox_disulf_2"/>
    <property type="match status" value="1"/>
</dbReference>
<dbReference type="AlphaFoldDB" id="A0A1G8YHN2"/>
<organism evidence="4 5">
    <name type="scientific">Natronincola ferrireducens</name>
    <dbReference type="NCBI Taxonomy" id="393762"/>
    <lineage>
        <taxon>Bacteria</taxon>
        <taxon>Bacillati</taxon>
        <taxon>Bacillota</taxon>
        <taxon>Clostridia</taxon>
        <taxon>Peptostreptococcales</taxon>
        <taxon>Natronincolaceae</taxon>
        <taxon>Natronincola</taxon>
    </lineage>
</organism>
<reference evidence="4 5" key="1">
    <citation type="submission" date="2016-10" db="EMBL/GenBank/DDBJ databases">
        <authorList>
            <person name="de Groot N.N."/>
        </authorList>
    </citation>
    <scope>NUCLEOTIDE SEQUENCE [LARGE SCALE GENOMIC DNA]</scope>
    <source>
        <strain evidence="4 5">DSM 18346</strain>
    </source>
</reference>
<gene>
    <name evidence="4" type="ORF">SAMN05660472_00547</name>
</gene>
<protein>
    <submittedName>
        <fullName evidence="4">Small redox-active disulfide protein 2</fullName>
    </submittedName>
</protein>
<evidence type="ECO:0000256" key="2">
    <source>
        <dbReference type="PIRSR" id="PIRSR037031-51"/>
    </source>
</evidence>
<dbReference type="Gene3D" id="3.40.30.10">
    <property type="entry name" value="Glutaredoxin"/>
    <property type="match status" value="1"/>
</dbReference>